<keyword evidence="6" id="KW-1185">Reference proteome</keyword>
<evidence type="ECO:0000256" key="2">
    <source>
        <dbReference type="ARBA" id="ARBA00022679"/>
    </source>
</evidence>
<evidence type="ECO:0000313" key="5">
    <source>
        <dbReference type="EMBL" id="SER69682.1"/>
    </source>
</evidence>
<dbReference type="CDD" id="cd03794">
    <property type="entry name" value="GT4_WbuB-like"/>
    <property type="match status" value="1"/>
</dbReference>
<dbReference type="Proteomes" id="UP000199687">
    <property type="component" value="Unassembled WGS sequence"/>
</dbReference>
<dbReference type="GO" id="GO:0016757">
    <property type="term" value="F:glycosyltransferase activity"/>
    <property type="evidence" value="ECO:0007669"/>
    <property type="project" value="UniProtKB-KW"/>
</dbReference>
<keyword evidence="2 5" id="KW-0808">Transferase</keyword>
<feature type="domain" description="Glycosyl transferase family 1" evidence="3">
    <location>
        <begin position="235"/>
        <end position="398"/>
    </location>
</feature>
<accession>A0A1H9RAC4</accession>
<dbReference type="InterPro" id="IPR028098">
    <property type="entry name" value="Glyco_trans_4-like_N"/>
</dbReference>
<evidence type="ECO:0000313" key="6">
    <source>
        <dbReference type="Proteomes" id="UP000199687"/>
    </source>
</evidence>
<protein>
    <submittedName>
        <fullName evidence="5">Glycosyltransferase involved in cell wall bisynthesis</fullName>
    </submittedName>
</protein>
<evidence type="ECO:0000259" key="3">
    <source>
        <dbReference type="Pfam" id="PF00534"/>
    </source>
</evidence>
<evidence type="ECO:0000259" key="4">
    <source>
        <dbReference type="Pfam" id="PF13439"/>
    </source>
</evidence>
<keyword evidence="1" id="KW-0328">Glycosyltransferase</keyword>
<sequence length="417" mass="48139">MKKNIWIFNHYATNMYRDRAGRHFWFAENLIKRGYSPTIFCASTIHNSSDHIDTGGRMYTSDIINGVAFIFVKTPKYIGNGKKRIINMFSFYKNIFLVSKAYAKQYGKPKVILASSVHPLTLVAGIKIAKKFNIPCICEIRDLWPETLVAYGTLKRNSTLSKLLFKGEKWIYKRADKLIFTMEGGKDYVVSKKWNEENGGPVDMSKIYHINNGVDLKKFNYNSQINVLDDSDLNNIKKFKVIYTGSIRKVNNIMKIVKAAEYIDRVGRKNISFLIFGDGPEKEKLEQYCKSKNLQNIKFKGFIDKNKIPYILSKSNLNIMHFEQNGIKRYGASLNKLFEYFASGKPTISDCEFGYDLIKKYNCGVVIDNANEKQLAENILKVSELSKEDYTNYCNNAIKAAQDFDFQKLTRKLEELF</sequence>
<dbReference type="EMBL" id="FOGL01000008">
    <property type="protein sequence ID" value="SER69682.1"/>
    <property type="molecule type" value="Genomic_DNA"/>
</dbReference>
<dbReference type="RefSeq" id="WP_089740636.1">
    <property type="nucleotide sequence ID" value="NZ_FOGL01000008.1"/>
</dbReference>
<dbReference type="OrthoDB" id="9811902at2"/>
<dbReference type="PANTHER" id="PTHR12526">
    <property type="entry name" value="GLYCOSYLTRANSFERASE"/>
    <property type="match status" value="1"/>
</dbReference>
<organism evidence="5 6">
    <name type="scientific">Gracilibacillus ureilyticus</name>
    <dbReference type="NCBI Taxonomy" id="531814"/>
    <lineage>
        <taxon>Bacteria</taxon>
        <taxon>Bacillati</taxon>
        <taxon>Bacillota</taxon>
        <taxon>Bacilli</taxon>
        <taxon>Bacillales</taxon>
        <taxon>Bacillaceae</taxon>
        <taxon>Gracilibacillus</taxon>
    </lineage>
</organism>
<evidence type="ECO:0000256" key="1">
    <source>
        <dbReference type="ARBA" id="ARBA00022676"/>
    </source>
</evidence>
<dbReference type="Pfam" id="PF13439">
    <property type="entry name" value="Glyco_transf_4"/>
    <property type="match status" value="1"/>
</dbReference>
<dbReference type="Pfam" id="PF00534">
    <property type="entry name" value="Glycos_transf_1"/>
    <property type="match status" value="1"/>
</dbReference>
<proteinExistence type="predicted"/>
<dbReference type="InterPro" id="IPR001296">
    <property type="entry name" value="Glyco_trans_1"/>
</dbReference>
<dbReference type="AlphaFoldDB" id="A0A1H9RAC4"/>
<gene>
    <name evidence="5" type="ORF">SAMN04487944_10889</name>
</gene>
<dbReference type="Gene3D" id="3.40.50.2000">
    <property type="entry name" value="Glycogen Phosphorylase B"/>
    <property type="match status" value="2"/>
</dbReference>
<name>A0A1H9RAC4_9BACI</name>
<dbReference type="SUPFAM" id="SSF53756">
    <property type="entry name" value="UDP-Glycosyltransferase/glycogen phosphorylase"/>
    <property type="match status" value="1"/>
</dbReference>
<feature type="domain" description="Glycosyltransferase subfamily 4-like N-terminal" evidence="4">
    <location>
        <begin position="27"/>
        <end position="217"/>
    </location>
</feature>
<dbReference type="PANTHER" id="PTHR12526:SF629">
    <property type="entry name" value="TEICHURONIC ACID BIOSYNTHESIS GLYCOSYLTRANSFERASE TUAH-RELATED"/>
    <property type="match status" value="1"/>
</dbReference>
<reference evidence="5 6" key="1">
    <citation type="submission" date="2016-10" db="EMBL/GenBank/DDBJ databases">
        <authorList>
            <person name="de Groot N.N."/>
        </authorList>
    </citation>
    <scope>NUCLEOTIDE SEQUENCE [LARGE SCALE GENOMIC DNA]</scope>
    <source>
        <strain evidence="5 6">CGMCC 1.7727</strain>
    </source>
</reference>
<dbReference type="STRING" id="531814.SAMN04487944_10889"/>